<proteinExistence type="predicted"/>
<gene>
    <name evidence="7" type="ORF">LSH36_1854g00019</name>
</gene>
<keyword evidence="4" id="KW-0325">Glycoprotein</keyword>
<evidence type="ECO:0000313" key="8">
    <source>
        <dbReference type="Proteomes" id="UP001208570"/>
    </source>
</evidence>
<dbReference type="InterPro" id="IPR000436">
    <property type="entry name" value="Sushi_SCR_CCP_dom"/>
</dbReference>
<feature type="domain" description="Sushi" evidence="6">
    <location>
        <begin position="266"/>
        <end position="333"/>
    </location>
</feature>
<name>A0AAD9IRH9_9ANNE</name>
<evidence type="ECO:0000256" key="5">
    <source>
        <dbReference type="PROSITE-ProRule" id="PRU00302"/>
    </source>
</evidence>
<evidence type="ECO:0000313" key="7">
    <source>
        <dbReference type="EMBL" id="KAK2139339.1"/>
    </source>
</evidence>
<protein>
    <recommendedName>
        <fullName evidence="6">Sushi domain-containing protein</fullName>
    </recommendedName>
</protein>
<feature type="disulfide bond" evidence="5">
    <location>
        <begin position="860"/>
        <end position="903"/>
    </location>
</feature>
<keyword evidence="1 5" id="KW-0768">Sushi</keyword>
<dbReference type="Pfam" id="PF00084">
    <property type="entry name" value="Sushi"/>
    <property type="match status" value="4"/>
</dbReference>
<dbReference type="SUPFAM" id="SSF57535">
    <property type="entry name" value="Complement control module/SCR domain"/>
    <property type="match status" value="13"/>
</dbReference>
<dbReference type="InterPro" id="IPR050350">
    <property type="entry name" value="Compl-Cell_Adhes-Reg"/>
</dbReference>
<keyword evidence="2" id="KW-0677">Repeat</keyword>
<dbReference type="Gene3D" id="2.10.70.10">
    <property type="entry name" value="Complement Module, domain 1"/>
    <property type="match status" value="11"/>
</dbReference>
<feature type="domain" description="Sushi" evidence="6">
    <location>
        <begin position="858"/>
        <end position="918"/>
    </location>
</feature>
<dbReference type="PANTHER" id="PTHR19325:SF575">
    <property type="entry name" value="LOCOMOTION-RELATED PROTEIN HIKARU GENKI"/>
    <property type="match status" value="1"/>
</dbReference>
<dbReference type="CDD" id="cd00033">
    <property type="entry name" value="CCP"/>
    <property type="match status" value="4"/>
</dbReference>
<evidence type="ECO:0000256" key="2">
    <source>
        <dbReference type="ARBA" id="ARBA00022737"/>
    </source>
</evidence>
<dbReference type="SMART" id="SM00032">
    <property type="entry name" value="CCP"/>
    <property type="match status" value="14"/>
</dbReference>
<feature type="domain" description="Sushi" evidence="6">
    <location>
        <begin position="654"/>
        <end position="715"/>
    </location>
</feature>
<accession>A0AAD9IRH9</accession>
<dbReference type="Proteomes" id="UP001208570">
    <property type="component" value="Unassembled WGS sequence"/>
</dbReference>
<evidence type="ECO:0000259" key="6">
    <source>
        <dbReference type="PROSITE" id="PS50923"/>
    </source>
</evidence>
<dbReference type="EMBL" id="JAODUP010001851">
    <property type="protein sequence ID" value="KAK2139339.1"/>
    <property type="molecule type" value="Genomic_DNA"/>
</dbReference>
<keyword evidence="3 5" id="KW-1015">Disulfide bond</keyword>
<evidence type="ECO:0000256" key="3">
    <source>
        <dbReference type="ARBA" id="ARBA00023157"/>
    </source>
</evidence>
<feature type="disulfide bond" evidence="5">
    <location>
        <begin position="466"/>
        <end position="509"/>
    </location>
</feature>
<feature type="disulfide bond" evidence="5">
    <location>
        <begin position="799"/>
        <end position="842"/>
    </location>
</feature>
<sequence length="939" mass="105019">SKCETNPQFINATYNMNDNTIGSVMTVICDEGYWIQNLTTNMINITCIVNQSSTAVEWNWLPPCEDIICPEPKNTTNGTIEQADGVRINDRVLYRCPPGYYVIETGLMYYNLTCKLIPNTVRAEWSAQPLIKDIICPEPKNTTNGTIEQADGVRINGMVLYRCPPGYYVIETGLMYYNLTCTLIPNTIRAEWSAQPPIKEAVCREPIFVKWASYVMIGNKTNDNVTYTCETNYRIKGTLSNKENATCGYNENLEVIWLNVPKCEVITCADSPDIPNATFDGASTVIGGHAEYWCDYGYVVNNETHTTVGFKLTCLLDDNLITGHWSESPRCEALLCSQPPDVANGQVNVQGYEIGQTATYTCNHGFKIESDNVFGLMTSLETICGFDSYAGAIWKPVPKCIANSCPPLDIKGATKSTKKTVPGTKVEIKCITPHARMENGLPMTTIICTSSGKWSSIIKSCEANICPSLAVPRFGTLSTNIVLKGTIVEVSCMRGYMFTDRNITKTIVCDSSLHWNDTVKDCIALVCPDPPKPDKCNRTKFNTTYKSNITYRCEPPYRMETGHTKLTIICQENAEWTYRSLSCDVGRCLPVPKIKNAQPDTRLATNGTIVVYTCKTGHVLPNGDTNVTASCVNEKWNITKMDCSSENTLLSITINCGQPPDMKYSTRKLPVENVFGAVTTYQCLPNYWIKRGVTNTSVSCNKFGVWSNITKKCLLIKCPFIPIWDDMEYCHQTFLVNRCRPFDWVEHAALLSFNTTVGGLAVVKCDQGYAFLNGRDIDSFQCLPNLTWARPGHCLANICPSLAVPRFGTLSTNIVLKGTIVEVSCMRGYMFTDRNITKTIVCDSSLHWNDTVKDCIALVCPDPPKPDKCNRTKFNTTYKSNITYRCEPPYRMETGHTKLTIICQENAEWTYRSLSCDGKLTTTKYHLGLIIHLEMLFLI</sequence>
<evidence type="ECO:0000256" key="4">
    <source>
        <dbReference type="ARBA" id="ARBA00023180"/>
    </source>
</evidence>
<dbReference type="AlphaFoldDB" id="A0AAD9IRH9"/>
<feature type="domain" description="Sushi" evidence="6">
    <location>
        <begin position="403"/>
        <end position="463"/>
    </location>
</feature>
<feature type="domain" description="Sushi" evidence="6">
    <location>
        <begin position="334"/>
        <end position="402"/>
    </location>
</feature>
<comment type="caution">
    <text evidence="7">The sequence shown here is derived from an EMBL/GenBank/DDBJ whole genome shotgun (WGS) entry which is preliminary data.</text>
</comment>
<feature type="disulfide bond" evidence="5">
    <location>
        <begin position="405"/>
        <end position="448"/>
    </location>
</feature>
<keyword evidence="8" id="KW-1185">Reference proteome</keyword>
<feature type="domain" description="Sushi" evidence="6">
    <location>
        <begin position="134"/>
        <end position="205"/>
    </location>
</feature>
<dbReference type="InterPro" id="IPR035976">
    <property type="entry name" value="Sushi/SCR/CCP_sf"/>
</dbReference>
<feature type="domain" description="Sushi" evidence="6">
    <location>
        <begin position="525"/>
        <end position="585"/>
    </location>
</feature>
<feature type="domain" description="Sushi" evidence="6">
    <location>
        <begin position="464"/>
        <end position="524"/>
    </location>
</feature>
<feature type="domain" description="Sushi" evidence="6">
    <location>
        <begin position="797"/>
        <end position="857"/>
    </location>
</feature>
<feature type="disulfide bond" evidence="5">
    <location>
        <begin position="527"/>
        <end position="570"/>
    </location>
</feature>
<dbReference type="PANTHER" id="PTHR19325">
    <property type="entry name" value="COMPLEMENT COMPONENT-RELATED SUSHI DOMAIN-CONTAINING"/>
    <property type="match status" value="1"/>
</dbReference>
<organism evidence="7 8">
    <name type="scientific">Paralvinella palmiformis</name>
    <dbReference type="NCBI Taxonomy" id="53620"/>
    <lineage>
        <taxon>Eukaryota</taxon>
        <taxon>Metazoa</taxon>
        <taxon>Spiralia</taxon>
        <taxon>Lophotrochozoa</taxon>
        <taxon>Annelida</taxon>
        <taxon>Polychaeta</taxon>
        <taxon>Sedentaria</taxon>
        <taxon>Canalipalpata</taxon>
        <taxon>Terebellida</taxon>
        <taxon>Terebelliformia</taxon>
        <taxon>Alvinellidae</taxon>
        <taxon>Paralvinella</taxon>
    </lineage>
</organism>
<feature type="non-terminal residue" evidence="7">
    <location>
        <position position="1"/>
    </location>
</feature>
<reference evidence="7" key="1">
    <citation type="journal article" date="2023" name="Mol. Biol. Evol.">
        <title>Third-Generation Sequencing Reveals the Adaptive Role of the Epigenome in Three Deep-Sea Polychaetes.</title>
        <authorList>
            <person name="Perez M."/>
            <person name="Aroh O."/>
            <person name="Sun Y."/>
            <person name="Lan Y."/>
            <person name="Juniper S.K."/>
            <person name="Young C.R."/>
            <person name="Angers B."/>
            <person name="Qian P.Y."/>
        </authorList>
    </citation>
    <scope>NUCLEOTIDE SEQUENCE</scope>
    <source>
        <strain evidence="7">P08H-3</strain>
    </source>
</reference>
<dbReference type="PROSITE" id="PS50923">
    <property type="entry name" value="SUSHI"/>
    <property type="match status" value="9"/>
</dbReference>
<evidence type="ECO:0000256" key="1">
    <source>
        <dbReference type="ARBA" id="ARBA00022659"/>
    </source>
</evidence>
<comment type="caution">
    <text evidence="5">Lacks conserved residue(s) required for the propagation of feature annotation.</text>
</comment>